<evidence type="ECO:0000313" key="3">
    <source>
        <dbReference type="Proteomes" id="UP000789405"/>
    </source>
</evidence>
<gene>
    <name evidence="2" type="ORF">DERYTH_LOCUS27055</name>
</gene>
<name>A0A9N9PAA0_9GLOM</name>
<proteinExistence type="predicted"/>
<feature type="non-terminal residue" evidence="2">
    <location>
        <position position="1"/>
    </location>
</feature>
<dbReference type="OrthoDB" id="67155at2759"/>
<organism evidence="2 3">
    <name type="scientific">Dentiscutata erythropus</name>
    <dbReference type="NCBI Taxonomy" id="1348616"/>
    <lineage>
        <taxon>Eukaryota</taxon>
        <taxon>Fungi</taxon>
        <taxon>Fungi incertae sedis</taxon>
        <taxon>Mucoromycota</taxon>
        <taxon>Glomeromycotina</taxon>
        <taxon>Glomeromycetes</taxon>
        <taxon>Diversisporales</taxon>
        <taxon>Gigasporaceae</taxon>
        <taxon>Dentiscutata</taxon>
    </lineage>
</organism>
<dbReference type="PROSITE" id="PS51335">
    <property type="entry name" value="ELMO"/>
    <property type="match status" value="1"/>
</dbReference>
<dbReference type="InterPro" id="IPR006816">
    <property type="entry name" value="ELMO_dom"/>
</dbReference>
<feature type="domain" description="ELMO" evidence="1">
    <location>
        <begin position="23"/>
        <end position="97"/>
    </location>
</feature>
<comment type="caution">
    <text evidence="2">The sequence shown here is derived from an EMBL/GenBank/DDBJ whole genome shotgun (WGS) entry which is preliminary data.</text>
</comment>
<evidence type="ECO:0000259" key="1">
    <source>
        <dbReference type="PROSITE" id="PS51335"/>
    </source>
</evidence>
<dbReference type="GO" id="GO:0005096">
    <property type="term" value="F:GTPase activator activity"/>
    <property type="evidence" value="ECO:0007669"/>
    <property type="project" value="TreeGrafter"/>
</dbReference>
<protein>
    <submittedName>
        <fullName evidence="2">76_t:CDS:1</fullName>
    </submittedName>
</protein>
<dbReference type="PANTHER" id="PTHR12771:SF51">
    <property type="entry name" value="LD01482P"/>
    <property type="match status" value="1"/>
</dbReference>
<dbReference type="AlphaFoldDB" id="A0A9N9PAA0"/>
<keyword evidence="3" id="KW-1185">Reference proteome</keyword>
<sequence length="97" mass="11272">ESYNLANEINARAKTKYDTKNKLHEKKLLKLWELLMPDEVLQNRYGEQWTKIGFQGKDPSTDFRGMGMLALDDLVYYAKNHPKSARHALSCSYHPIS</sequence>
<dbReference type="PANTHER" id="PTHR12771">
    <property type="entry name" value="ENGULFMENT AND CELL MOTILITY"/>
    <property type="match status" value="1"/>
</dbReference>
<feature type="non-terminal residue" evidence="2">
    <location>
        <position position="97"/>
    </location>
</feature>
<dbReference type="Pfam" id="PF04727">
    <property type="entry name" value="ELMO_CED12"/>
    <property type="match status" value="1"/>
</dbReference>
<evidence type="ECO:0000313" key="2">
    <source>
        <dbReference type="EMBL" id="CAG8821050.1"/>
    </source>
</evidence>
<reference evidence="2" key="1">
    <citation type="submission" date="2021-06" db="EMBL/GenBank/DDBJ databases">
        <authorList>
            <person name="Kallberg Y."/>
            <person name="Tangrot J."/>
            <person name="Rosling A."/>
        </authorList>
    </citation>
    <scope>NUCLEOTIDE SEQUENCE</scope>
    <source>
        <strain evidence="2">MA453B</strain>
    </source>
</reference>
<accession>A0A9N9PAA0</accession>
<dbReference type="EMBL" id="CAJVPY010060160">
    <property type="protein sequence ID" value="CAG8821050.1"/>
    <property type="molecule type" value="Genomic_DNA"/>
</dbReference>
<dbReference type="InterPro" id="IPR050868">
    <property type="entry name" value="ELMO_domain-containing"/>
</dbReference>
<dbReference type="Proteomes" id="UP000789405">
    <property type="component" value="Unassembled WGS sequence"/>
</dbReference>